<accession>J8FT68</accession>
<sequence>MKNVFEIKYNNSYIQFGSIEYAQEIAMIIMELKKRGVKVEKYTDFEKGFFLCINIFVIVSSGLCFIKYLM</sequence>
<proteinExistence type="predicted"/>
<name>J8FT68_BACCE</name>
<evidence type="ECO:0000313" key="2">
    <source>
        <dbReference type="EMBL" id="EJR03861.1"/>
    </source>
</evidence>
<dbReference type="Proteomes" id="UP000006997">
    <property type="component" value="Unassembled WGS sequence"/>
</dbReference>
<dbReference type="AlphaFoldDB" id="J8FT68"/>
<dbReference type="HOGENOM" id="CLU_2520549_0_0_9"/>
<keyword evidence="1" id="KW-0472">Membrane</keyword>
<dbReference type="PATRIC" id="fig|1053219.3.peg.737"/>
<gene>
    <name evidence="2" type="ORF">II3_00724</name>
</gene>
<dbReference type="EMBL" id="AHEN01000006">
    <property type="protein sequence ID" value="EJR03861.1"/>
    <property type="molecule type" value="Genomic_DNA"/>
</dbReference>
<keyword evidence="1" id="KW-1133">Transmembrane helix</keyword>
<feature type="transmembrane region" description="Helical" evidence="1">
    <location>
        <begin position="48"/>
        <end position="69"/>
    </location>
</feature>
<evidence type="ECO:0000313" key="3">
    <source>
        <dbReference type="Proteomes" id="UP000006997"/>
    </source>
</evidence>
<comment type="caution">
    <text evidence="2">The sequence shown here is derived from an EMBL/GenBank/DDBJ whole genome shotgun (WGS) entry which is preliminary data.</text>
</comment>
<evidence type="ECO:0000256" key="1">
    <source>
        <dbReference type="SAM" id="Phobius"/>
    </source>
</evidence>
<protein>
    <submittedName>
        <fullName evidence="2">Uncharacterized protein</fullName>
    </submittedName>
</protein>
<reference evidence="2 3" key="1">
    <citation type="submission" date="2012-04" db="EMBL/GenBank/DDBJ databases">
        <title>The Genome Sequence of Bacillus cereus MC67.</title>
        <authorList>
            <consortium name="The Broad Institute Genome Sequencing Platform"/>
            <consortium name="The Broad Institute Genome Sequencing Center for Infectious Disease"/>
            <person name="Feldgarden M."/>
            <person name="Van der Auwera G.A."/>
            <person name="Mahillon J."/>
            <person name="Duprez V."/>
            <person name="Timmery S."/>
            <person name="Mattelet C."/>
            <person name="Dierick K."/>
            <person name="Sun M."/>
            <person name="Yu Z."/>
            <person name="Zhu L."/>
            <person name="Hu X."/>
            <person name="Shank E.B."/>
            <person name="Swiecicka I."/>
            <person name="Hansen B.M."/>
            <person name="Andrup L."/>
            <person name="Young S.K."/>
            <person name="Zeng Q."/>
            <person name="Gargeya S."/>
            <person name="Fitzgerald M."/>
            <person name="Haas B."/>
            <person name="Abouelleil A."/>
            <person name="Alvarado L."/>
            <person name="Arachchi H.M."/>
            <person name="Berlin A."/>
            <person name="Chapman S.B."/>
            <person name="Goldberg J."/>
            <person name="Griggs A."/>
            <person name="Gujja S."/>
            <person name="Hansen M."/>
            <person name="Howarth C."/>
            <person name="Imamovic A."/>
            <person name="Larimer J."/>
            <person name="McCowen C."/>
            <person name="Montmayeur A."/>
            <person name="Murphy C."/>
            <person name="Neiman D."/>
            <person name="Pearson M."/>
            <person name="Priest M."/>
            <person name="Roberts A."/>
            <person name="Saif S."/>
            <person name="Shea T."/>
            <person name="Sisk P."/>
            <person name="Sykes S."/>
            <person name="Wortman J."/>
            <person name="Nusbaum C."/>
            <person name="Birren B."/>
        </authorList>
    </citation>
    <scope>NUCLEOTIDE SEQUENCE [LARGE SCALE GENOMIC DNA]</scope>
    <source>
        <strain evidence="2 3">MC67</strain>
    </source>
</reference>
<organism evidence="2 3">
    <name type="scientific">Bacillus cereus MC67</name>
    <dbReference type="NCBI Taxonomy" id="1053219"/>
    <lineage>
        <taxon>Bacteria</taxon>
        <taxon>Bacillati</taxon>
        <taxon>Bacillota</taxon>
        <taxon>Bacilli</taxon>
        <taxon>Bacillales</taxon>
        <taxon>Bacillaceae</taxon>
        <taxon>Bacillus</taxon>
        <taxon>Bacillus cereus group</taxon>
    </lineage>
</organism>
<keyword evidence="1" id="KW-0812">Transmembrane</keyword>